<feature type="transmembrane region" description="Helical" evidence="6">
    <location>
        <begin position="83"/>
        <end position="103"/>
    </location>
</feature>
<protein>
    <submittedName>
        <fullName evidence="7">AI-2E family transporter</fullName>
    </submittedName>
</protein>
<evidence type="ECO:0000256" key="1">
    <source>
        <dbReference type="ARBA" id="ARBA00004141"/>
    </source>
</evidence>
<evidence type="ECO:0000256" key="3">
    <source>
        <dbReference type="ARBA" id="ARBA00022692"/>
    </source>
</evidence>
<comment type="subcellular location">
    <subcellularLocation>
        <location evidence="1">Membrane</location>
        <topology evidence="1">Multi-pass membrane protein</topology>
    </subcellularLocation>
</comment>
<evidence type="ECO:0000313" key="8">
    <source>
        <dbReference type="Proteomes" id="UP001236657"/>
    </source>
</evidence>
<feature type="transmembrane region" description="Helical" evidence="6">
    <location>
        <begin position="229"/>
        <end position="248"/>
    </location>
</feature>
<dbReference type="PANTHER" id="PTHR21716">
    <property type="entry name" value="TRANSMEMBRANE PROTEIN"/>
    <property type="match status" value="1"/>
</dbReference>
<keyword evidence="5 6" id="KW-0472">Membrane</keyword>
<comment type="similarity">
    <text evidence="2">Belongs to the autoinducer-2 exporter (AI-2E) (TC 2.A.86) family.</text>
</comment>
<dbReference type="PANTHER" id="PTHR21716:SF62">
    <property type="entry name" value="TRANSPORT PROTEIN YDBI-RELATED"/>
    <property type="match status" value="1"/>
</dbReference>
<sequence length="422" mass="46291">MLPNNENTNSGLFLPSPIRQPKIRWEHVLPLLSRLLVWGLIFGLLTLLSSFFTLIFLTFVFAYLQSGIVDMLTRRMRWLRVPVVMLVGTLFLGAIITVSLFLAPQVYQQATGFAKGFFVYMERIDTEVLALAERYPVLQEAIPELRRPPVAATPAPAIPAWAAPATLPVPNGAVVANPATGVVEAAPRAFRDSPTSLLLGFVTGENKPVDGREAVKVGLDKLTHFSSQALGILTTFLLALLFAFLIVLDLPHLVASVRDLENTRLRFIYVEVADNIYQFGKVLGHAMQAQFYIACVNTVLTAIGVSFLGMGEHMAFLAVLVFLFSFVPVAGVFISSVPICLIALNTGGANLMLLSIGMIIVIHLVEGYVLNPLIYGARLRVNPVIVLIILTVGGKLFHIWGLILGLPVCIYLFGHAIRYRKM</sequence>
<proteinExistence type="inferred from homology"/>
<evidence type="ECO:0000256" key="2">
    <source>
        <dbReference type="ARBA" id="ARBA00009773"/>
    </source>
</evidence>
<dbReference type="InterPro" id="IPR002549">
    <property type="entry name" value="AI-2E-like"/>
</dbReference>
<feature type="transmembrane region" description="Helical" evidence="6">
    <location>
        <begin position="316"/>
        <end position="344"/>
    </location>
</feature>
<feature type="transmembrane region" description="Helical" evidence="6">
    <location>
        <begin position="385"/>
        <end position="413"/>
    </location>
</feature>
<dbReference type="Pfam" id="PF01594">
    <property type="entry name" value="AI-2E_transport"/>
    <property type="match status" value="1"/>
</dbReference>
<organism evidence="7 8">
    <name type="scientific">Thiothrix lacustris</name>
    <dbReference type="NCBI Taxonomy" id="525917"/>
    <lineage>
        <taxon>Bacteria</taxon>
        <taxon>Pseudomonadati</taxon>
        <taxon>Pseudomonadota</taxon>
        <taxon>Gammaproteobacteria</taxon>
        <taxon>Thiotrichales</taxon>
        <taxon>Thiotrichaceae</taxon>
        <taxon>Thiothrix</taxon>
    </lineage>
</organism>
<dbReference type="EMBL" id="CP133218">
    <property type="protein sequence ID" value="WML89927.1"/>
    <property type="molecule type" value="Genomic_DNA"/>
</dbReference>
<evidence type="ECO:0000256" key="6">
    <source>
        <dbReference type="SAM" id="Phobius"/>
    </source>
</evidence>
<reference evidence="7 8" key="1">
    <citation type="submission" date="2023-08" db="EMBL/GenBank/DDBJ databases">
        <title>New molecular markers tilS and rpoB for phylogenetic and monitoring studies of the genus Thiothrix biodiversity.</title>
        <authorList>
            <person name="Ravin N.V."/>
            <person name="Smolyakov D."/>
            <person name="Markov N.D."/>
            <person name="Beletsky A.V."/>
            <person name="Mardanov A.V."/>
            <person name="Rudenko T.S."/>
            <person name="Grabovich M.Y."/>
        </authorList>
    </citation>
    <scope>NUCLEOTIDE SEQUENCE [LARGE SCALE GENOMIC DNA]</scope>
    <source>
        <strain evidence="7 8">MK1</strain>
    </source>
</reference>
<dbReference type="RefSeq" id="WP_308894243.1">
    <property type="nucleotide sequence ID" value="NZ_CP133218.1"/>
</dbReference>
<feature type="transmembrane region" description="Helical" evidence="6">
    <location>
        <begin position="351"/>
        <end position="370"/>
    </location>
</feature>
<keyword evidence="4 6" id="KW-1133">Transmembrane helix</keyword>
<evidence type="ECO:0000256" key="4">
    <source>
        <dbReference type="ARBA" id="ARBA00022989"/>
    </source>
</evidence>
<keyword evidence="3 6" id="KW-0812">Transmembrane</keyword>
<evidence type="ECO:0000313" key="7">
    <source>
        <dbReference type="EMBL" id="WML89927.1"/>
    </source>
</evidence>
<name>A0ABY9MMX8_9GAMM</name>
<evidence type="ECO:0000256" key="5">
    <source>
        <dbReference type="ARBA" id="ARBA00023136"/>
    </source>
</evidence>
<accession>A0ABY9MMX8</accession>
<gene>
    <name evidence="7" type="ORF">RCF98_13225</name>
</gene>
<dbReference type="Proteomes" id="UP001236657">
    <property type="component" value="Chromosome"/>
</dbReference>
<feature type="transmembrane region" description="Helical" evidence="6">
    <location>
        <begin position="35"/>
        <end position="62"/>
    </location>
</feature>
<keyword evidence="8" id="KW-1185">Reference proteome</keyword>
<feature type="transmembrane region" description="Helical" evidence="6">
    <location>
        <begin position="291"/>
        <end position="310"/>
    </location>
</feature>